<dbReference type="KEGG" id="xph:XppCFBP6546_19370"/>
<reference evidence="2" key="1">
    <citation type="submission" date="2015-04" db="EMBL/GenBank/DDBJ databases">
        <title>Genome sequencing of pathogens of bean.</title>
        <authorList>
            <person name="Harrison J.W."/>
            <person name="Aritua V."/>
            <person name="Sapp M."/>
            <person name="Smith J."/>
            <person name="Studholme D.J."/>
        </authorList>
    </citation>
    <scope>NUCLEOTIDE SEQUENCE [LARGE SCALE GENOMIC DNA]</scope>
    <source>
        <strain evidence="2">NCPPB 1138</strain>
    </source>
</reference>
<evidence type="ECO:0008006" key="3">
    <source>
        <dbReference type="Google" id="ProtNLM"/>
    </source>
</evidence>
<dbReference type="RefSeq" id="WP_039575469.1">
    <property type="nucleotide sequence ID" value="NZ_CP012048.1"/>
</dbReference>
<name>A0AB34QSN1_XANCH</name>
<dbReference type="AlphaFoldDB" id="A0AB34QSN1"/>
<proteinExistence type="predicted"/>
<dbReference type="InterPro" id="IPR038765">
    <property type="entry name" value="Papain-like_cys_pep_sf"/>
</dbReference>
<dbReference type="Proteomes" id="UP000031180">
    <property type="component" value="Unassembled WGS sequence"/>
</dbReference>
<organism evidence="1 2">
    <name type="scientific">Xanthomonas campestris pv. phaseoli</name>
    <dbReference type="NCBI Taxonomy" id="317013"/>
    <lineage>
        <taxon>Bacteria</taxon>
        <taxon>Pseudomonadati</taxon>
        <taxon>Pseudomonadota</taxon>
        <taxon>Gammaproteobacteria</taxon>
        <taxon>Lysobacterales</taxon>
        <taxon>Lysobacteraceae</taxon>
        <taxon>Xanthomonas</taxon>
    </lineage>
</organism>
<gene>
    <name evidence="1" type="ORF">RN20_00070</name>
</gene>
<comment type="caution">
    <text evidence="1">The sequence shown here is derived from an EMBL/GenBank/DDBJ whole genome shotgun (WGS) entry which is preliminary data.</text>
</comment>
<dbReference type="Gene3D" id="3.90.1720.10">
    <property type="entry name" value="endopeptidase domain like (from Nostoc punctiforme)"/>
    <property type="match status" value="1"/>
</dbReference>
<evidence type="ECO:0000313" key="1">
    <source>
        <dbReference type="EMBL" id="KHS41156.1"/>
    </source>
</evidence>
<dbReference type="SUPFAM" id="SSF54001">
    <property type="entry name" value="Cysteine proteinases"/>
    <property type="match status" value="1"/>
</dbReference>
<accession>A0AB34QSN1</accession>
<dbReference type="EMBL" id="JWTI02000068">
    <property type="protein sequence ID" value="KHS41156.1"/>
    <property type="molecule type" value="Genomic_DNA"/>
</dbReference>
<evidence type="ECO:0000313" key="2">
    <source>
        <dbReference type="Proteomes" id="UP000031180"/>
    </source>
</evidence>
<protein>
    <recommendedName>
        <fullName evidence="3">Cell division protein FtsA</fullName>
    </recommendedName>
</protein>
<sequence>MEAEKGIFMEVDEKIHEQEPCFVIDTGITKIGDIILTSEYALGSKSIRAVTLGDYSHAMINVGISSYIHAVKDKGVEVANPQRKGYDRADRVVVLRYQGDNQVEVATRAAEFVRGQVGMERVQNFV</sequence>